<keyword evidence="4" id="KW-0560">Oxidoreductase</keyword>
<dbReference type="InterPro" id="IPR006620">
    <property type="entry name" value="Pro_4_hyd_alph"/>
</dbReference>
<keyword evidence="5" id="KW-0408">Iron</keyword>
<feature type="compositionally biased region" description="Acidic residues" evidence="6">
    <location>
        <begin position="49"/>
        <end position="63"/>
    </location>
</feature>
<dbReference type="InterPro" id="IPR045054">
    <property type="entry name" value="P4HA-like"/>
</dbReference>
<evidence type="ECO:0000313" key="8">
    <source>
        <dbReference type="EMBL" id="KAL3786375.1"/>
    </source>
</evidence>
<sequence>MTTVARHECDDAGSTCSASSADTNDALSEMLGLPPASFDGLSSTALVDDFGDNNDNDDDDDDDDGRREPKSPSPEADGAEVAEWSSSSPPPPSPRVSFLEVPRRCSRHLHRPSDVAAYVLDGLLDESECRSLIRLASAPSSFATGFRYVSEAIHRDAAGTAHVVRLLEDGRRHKLSVLDHRRPSSAAADAVETLWRRIGRAMIPRLHTFVRDVGCGPPLGLNPRLRVLRYDADDDDVFEPHFDAVTDMSDGISSSLLTVLVYLNDGGGKDFDGGETRFLDHDVVFASRRAVGGAVVDARSTTTTTTTTATNTMTVAPEAGRAVVFEHGLFHSSAPLTFGTKYVMRTDVLFDASASRGGWGVEGPRGGRSNVDDDRREGRRLVPSEDQDGASSTPRTLLDACRRLSLSETDVRGLDEMGLLDSTFGSLLAPGIDAVRKVLRDILDEPSAERLIRAAIEYR</sequence>
<evidence type="ECO:0000256" key="4">
    <source>
        <dbReference type="ARBA" id="ARBA00023002"/>
    </source>
</evidence>
<protein>
    <recommendedName>
        <fullName evidence="7">Fe2OG dioxygenase domain-containing protein</fullName>
    </recommendedName>
</protein>
<comment type="caution">
    <text evidence="8">The sequence shown here is derived from an EMBL/GenBank/DDBJ whole genome shotgun (WGS) entry which is preliminary data.</text>
</comment>
<keyword evidence="9" id="KW-1185">Reference proteome</keyword>
<dbReference type="AlphaFoldDB" id="A0ABD3PIW3"/>
<dbReference type="Gene3D" id="2.60.120.620">
    <property type="entry name" value="q2cbj1_9rhob like domain"/>
    <property type="match status" value="1"/>
</dbReference>
<name>A0ABD3PIW3_9STRA</name>
<evidence type="ECO:0000256" key="3">
    <source>
        <dbReference type="ARBA" id="ARBA00022964"/>
    </source>
</evidence>
<feature type="region of interest" description="Disordered" evidence="6">
    <location>
        <begin position="1"/>
        <end position="97"/>
    </location>
</feature>
<dbReference type="SMART" id="SM00702">
    <property type="entry name" value="P4Hc"/>
    <property type="match status" value="1"/>
</dbReference>
<dbReference type="GO" id="GO:0051213">
    <property type="term" value="F:dioxygenase activity"/>
    <property type="evidence" value="ECO:0007669"/>
    <property type="project" value="UniProtKB-KW"/>
</dbReference>
<dbReference type="PANTHER" id="PTHR10869:SF236">
    <property type="entry name" value="PROLYL 4-HYDROXYLASE ALPHA SUBUNIT DOMAIN-CONTAINING PROTEIN"/>
    <property type="match status" value="1"/>
</dbReference>
<dbReference type="InterPro" id="IPR044862">
    <property type="entry name" value="Pro_4_hyd_alph_FE2OG_OXY"/>
</dbReference>
<feature type="compositionally biased region" description="Basic and acidic residues" evidence="6">
    <location>
        <begin position="1"/>
        <end position="10"/>
    </location>
</feature>
<keyword evidence="2" id="KW-0479">Metal-binding</keyword>
<keyword evidence="3" id="KW-0223">Dioxygenase</keyword>
<evidence type="ECO:0000256" key="2">
    <source>
        <dbReference type="ARBA" id="ARBA00022723"/>
    </source>
</evidence>
<dbReference type="Pfam" id="PF13640">
    <property type="entry name" value="2OG-FeII_Oxy_3"/>
    <property type="match status" value="1"/>
</dbReference>
<dbReference type="PROSITE" id="PS51471">
    <property type="entry name" value="FE2OG_OXY"/>
    <property type="match status" value="1"/>
</dbReference>
<accession>A0ABD3PIW3</accession>
<comment type="cofactor">
    <cofactor evidence="1">
        <name>L-ascorbate</name>
        <dbReference type="ChEBI" id="CHEBI:38290"/>
    </cofactor>
</comment>
<evidence type="ECO:0000256" key="1">
    <source>
        <dbReference type="ARBA" id="ARBA00001961"/>
    </source>
</evidence>
<dbReference type="Proteomes" id="UP001530315">
    <property type="component" value="Unassembled WGS sequence"/>
</dbReference>
<dbReference type="InterPro" id="IPR005123">
    <property type="entry name" value="Oxoglu/Fe-dep_dioxygenase_dom"/>
</dbReference>
<dbReference type="GO" id="GO:0046872">
    <property type="term" value="F:metal ion binding"/>
    <property type="evidence" value="ECO:0007669"/>
    <property type="project" value="UniProtKB-KW"/>
</dbReference>
<evidence type="ECO:0000256" key="5">
    <source>
        <dbReference type="ARBA" id="ARBA00023004"/>
    </source>
</evidence>
<evidence type="ECO:0000256" key="6">
    <source>
        <dbReference type="SAM" id="MobiDB-lite"/>
    </source>
</evidence>
<organism evidence="8 9">
    <name type="scientific">Stephanodiscus triporus</name>
    <dbReference type="NCBI Taxonomy" id="2934178"/>
    <lineage>
        <taxon>Eukaryota</taxon>
        <taxon>Sar</taxon>
        <taxon>Stramenopiles</taxon>
        <taxon>Ochrophyta</taxon>
        <taxon>Bacillariophyta</taxon>
        <taxon>Coscinodiscophyceae</taxon>
        <taxon>Thalassiosirophycidae</taxon>
        <taxon>Stephanodiscales</taxon>
        <taxon>Stephanodiscaceae</taxon>
        <taxon>Stephanodiscus</taxon>
    </lineage>
</organism>
<feature type="region of interest" description="Disordered" evidence="6">
    <location>
        <begin position="359"/>
        <end position="395"/>
    </location>
</feature>
<feature type="domain" description="Fe2OG dioxygenase" evidence="7">
    <location>
        <begin position="220"/>
        <end position="353"/>
    </location>
</feature>
<evidence type="ECO:0000313" key="9">
    <source>
        <dbReference type="Proteomes" id="UP001530315"/>
    </source>
</evidence>
<reference evidence="8 9" key="1">
    <citation type="submission" date="2024-10" db="EMBL/GenBank/DDBJ databases">
        <title>Updated reference genomes for cyclostephanoid diatoms.</title>
        <authorList>
            <person name="Roberts W.R."/>
            <person name="Alverson A.J."/>
        </authorList>
    </citation>
    <scope>NUCLEOTIDE SEQUENCE [LARGE SCALE GENOMIC DNA]</scope>
    <source>
        <strain evidence="8 9">AJA276-08</strain>
    </source>
</reference>
<dbReference type="PANTHER" id="PTHR10869">
    <property type="entry name" value="PROLYL 4-HYDROXYLASE ALPHA SUBUNIT"/>
    <property type="match status" value="1"/>
</dbReference>
<feature type="compositionally biased region" description="Polar residues" evidence="6">
    <location>
        <begin position="14"/>
        <end position="26"/>
    </location>
</feature>
<dbReference type="EMBL" id="JALLAZ020000832">
    <property type="protein sequence ID" value="KAL3786375.1"/>
    <property type="molecule type" value="Genomic_DNA"/>
</dbReference>
<gene>
    <name evidence="8" type="ORF">ACHAW5_004772</name>
</gene>
<feature type="compositionally biased region" description="Basic and acidic residues" evidence="6">
    <location>
        <begin position="370"/>
        <end position="383"/>
    </location>
</feature>
<evidence type="ECO:0000259" key="7">
    <source>
        <dbReference type="PROSITE" id="PS51471"/>
    </source>
</evidence>
<proteinExistence type="predicted"/>